<organism evidence="8 9">
    <name type="scientific">Coccidioides immitis RMSCC 2394</name>
    <dbReference type="NCBI Taxonomy" id="404692"/>
    <lineage>
        <taxon>Eukaryota</taxon>
        <taxon>Fungi</taxon>
        <taxon>Dikarya</taxon>
        <taxon>Ascomycota</taxon>
        <taxon>Pezizomycotina</taxon>
        <taxon>Eurotiomycetes</taxon>
        <taxon>Eurotiomycetidae</taxon>
        <taxon>Onygenales</taxon>
        <taxon>Onygenaceae</taxon>
        <taxon>Coccidioides</taxon>
    </lineage>
</organism>
<evidence type="ECO:0000256" key="1">
    <source>
        <dbReference type="ARBA" id="ARBA00022723"/>
    </source>
</evidence>
<dbReference type="PROSITE" id="PS51397">
    <property type="entry name" value="WLM"/>
    <property type="match status" value="1"/>
</dbReference>
<reference evidence="9" key="1">
    <citation type="journal article" date="2010" name="Genome Res.">
        <title>Population genomic sequencing of Coccidioides fungi reveals recent hybridization and transposon control.</title>
        <authorList>
            <person name="Neafsey D.E."/>
            <person name="Barker B.M."/>
            <person name="Sharpton T.J."/>
            <person name="Stajich J.E."/>
            <person name="Park D.J."/>
            <person name="Whiston E."/>
            <person name="Hung C.-Y."/>
            <person name="McMahan C."/>
            <person name="White J."/>
            <person name="Sykes S."/>
            <person name="Heiman D."/>
            <person name="Young S."/>
            <person name="Zeng Q."/>
            <person name="Abouelleil A."/>
            <person name="Aftuck L."/>
            <person name="Bessette D."/>
            <person name="Brown A."/>
            <person name="FitzGerald M."/>
            <person name="Lui A."/>
            <person name="Macdonald J.P."/>
            <person name="Priest M."/>
            <person name="Orbach M.J."/>
            <person name="Galgiani J.N."/>
            <person name="Kirkland T.N."/>
            <person name="Cole G.T."/>
            <person name="Birren B.W."/>
            <person name="Henn M.R."/>
            <person name="Taylor J.W."/>
            <person name="Rounsley S.D."/>
        </authorList>
    </citation>
    <scope>NUCLEOTIDE SEQUENCE [LARGE SCALE GENOMIC DNA]</scope>
    <source>
        <strain evidence="9">RMSCC 2394</strain>
    </source>
</reference>
<dbReference type="GO" id="GO:0008270">
    <property type="term" value="F:zinc ion binding"/>
    <property type="evidence" value="ECO:0007669"/>
    <property type="project" value="UniProtKB-KW"/>
</dbReference>
<feature type="compositionally biased region" description="Pro residues" evidence="5">
    <location>
        <begin position="324"/>
        <end position="333"/>
    </location>
</feature>
<evidence type="ECO:0000256" key="5">
    <source>
        <dbReference type="SAM" id="MobiDB-lite"/>
    </source>
</evidence>
<evidence type="ECO:0000256" key="3">
    <source>
        <dbReference type="ARBA" id="ARBA00022833"/>
    </source>
</evidence>
<dbReference type="Proteomes" id="UP000054565">
    <property type="component" value="Unassembled WGS sequence"/>
</dbReference>
<proteinExistence type="predicted"/>
<dbReference type="PROSITE" id="PS01358">
    <property type="entry name" value="ZF_RANBP2_1"/>
    <property type="match status" value="1"/>
</dbReference>
<name>A0A0J6YCY8_COCIT</name>
<feature type="compositionally biased region" description="Polar residues" evidence="5">
    <location>
        <begin position="278"/>
        <end position="288"/>
    </location>
</feature>
<dbReference type="PROSITE" id="PS50199">
    <property type="entry name" value="ZF_RANBP2_2"/>
    <property type="match status" value="1"/>
</dbReference>
<keyword evidence="1" id="KW-0479">Metal-binding</keyword>
<dbReference type="AlphaFoldDB" id="A0A0J6YCY8"/>
<evidence type="ECO:0000256" key="4">
    <source>
        <dbReference type="PROSITE-ProRule" id="PRU00322"/>
    </source>
</evidence>
<evidence type="ECO:0000259" key="7">
    <source>
        <dbReference type="PROSITE" id="PS51397"/>
    </source>
</evidence>
<protein>
    <submittedName>
        <fullName evidence="8">Zinc ion binding</fullName>
    </submittedName>
</protein>
<dbReference type="InterPro" id="IPR001876">
    <property type="entry name" value="Znf_RanBP2"/>
</dbReference>
<evidence type="ECO:0000313" key="9">
    <source>
        <dbReference type="Proteomes" id="UP000054565"/>
    </source>
</evidence>
<dbReference type="Gene3D" id="2.30.30.380">
    <property type="entry name" value="Zn-finger domain of Sec23/24"/>
    <property type="match status" value="1"/>
</dbReference>
<dbReference type="EMBL" id="DS028095">
    <property type="protein sequence ID" value="KMP04909.1"/>
    <property type="molecule type" value="Genomic_DNA"/>
</dbReference>
<dbReference type="GO" id="GO:0005634">
    <property type="term" value="C:nucleus"/>
    <property type="evidence" value="ECO:0007669"/>
    <property type="project" value="TreeGrafter"/>
</dbReference>
<dbReference type="InterPro" id="IPR013536">
    <property type="entry name" value="WLM_dom"/>
</dbReference>
<dbReference type="STRING" id="404692.A0A0J6YCY8"/>
<feature type="region of interest" description="Disordered" evidence="5">
    <location>
        <begin position="320"/>
        <end position="361"/>
    </location>
</feature>
<dbReference type="PANTHER" id="PTHR46622:SF1">
    <property type="entry name" value="DNA-DEPENDENT METALLOPROTEASE WSS1"/>
    <property type="match status" value="1"/>
</dbReference>
<dbReference type="GO" id="GO:0006281">
    <property type="term" value="P:DNA repair"/>
    <property type="evidence" value="ECO:0007669"/>
    <property type="project" value="TreeGrafter"/>
</dbReference>
<feature type="domain" description="WLM" evidence="7">
    <location>
        <begin position="1"/>
        <end position="195"/>
    </location>
</feature>
<evidence type="ECO:0000256" key="2">
    <source>
        <dbReference type="ARBA" id="ARBA00022771"/>
    </source>
</evidence>
<evidence type="ECO:0000313" key="8">
    <source>
        <dbReference type="EMBL" id="KMP04909.1"/>
    </source>
</evidence>
<dbReference type="InterPro" id="IPR053000">
    <property type="entry name" value="WSS1-like_metalloprotease"/>
</dbReference>
<feature type="region of interest" description="Disordered" evidence="5">
    <location>
        <begin position="255"/>
        <end position="288"/>
    </location>
</feature>
<evidence type="ECO:0000259" key="6">
    <source>
        <dbReference type="PROSITE" id="PS50199"/>
    </source>
</evidence>
<keyword evidence="2 4" id="KW-0863">Zinc-finger</keyword>
<sequence length="402" mass="45011">MREFDALVSEYQHDKRKPKEAEALTTLRKVASLVKPIMRQRSWRVGTLCEFYPAQANLLGLNINHGEKICLRLRSPHDEKQFIPLEQIVDTMLHELCHIVHGPHNQEFHALWNQLRDEHEQLFRKGYTGEGFLSAGHRLGGKRVPPDELRRQARAAAEKRRVLTAGSGQRLGGMPASRGADMRKVIADAAERRKKVTEGCASGTKEGQKLADEVSHNGFRTKAEEDDANERAIMEAYIELIQQEEREQYGSLYVPPSAANPAGPRALAPPPVPESTKPRLTTTSEQTTEGDIDIWPCPVCTLVNPSMFLCCDACGSERPQVVNPSPPQKPPRPSQKHSFPEERQSAGSNASTKSRRSAVDSLREIDDRMAKRPLGWVCHMCGTFMESEWWTCACCGTIKQSS</sequence>
<gene>
    <name evidence="8" type="ORF">CIRG_04590</name>
</gene>
<feature type="domain" description="RanBP2-type" evidence="6">
    <location>
        <begin position="288"/>
        <end position="320"/>
    </location>
</feature>
<keyword evidence="3" id="KW-0862">Zinc</keyword>
<dbReference type="OrthoDB" id="261960at2759"/>
<dbReference type="Pfam" id="PF08325">
    <property type="entry name" value="WLM"/>
    <property type="match status" value="1"/>
</dbReference>
<accession>A0A0J6YCY8</accession>
<dbReference type="PANTHER" id="PTHR46622">
    <property type="entry name" value="DNA-DEPENDENT METALLOPROTEASE WSS1"/>
    <property type="match status" value="1"/>
</dbReference>
<dbReference type="GO" id="GO:0008237">
    <property type="term" value="F:metallopeptidase activity"/>
    <property type="evidence" value="ECO:0007669"/>
    <property type="project" value="TreeGrafter"/>
</dbReference>